<evidence type="ECO:0000256" key="3">
    <source>
        <dbReference type="ARBA" id="ARBA00022723"/>
    </source>
</evidence>
<dbReference type="SFLD" id="SFLDG01067">
    <property type="entry name" value="SPASM/twitch_domain_containing"/>
    <property type="match status" value="1"/>
</dbReference>
<evidence type="ECO:0000256" key="5">
    <source>
        <dbReference type="ARBA" id="ARBA00023014"/>
    </source>
</evidence>
<reference evidence="8 9" key="2">
    <citation type="journal article" date="2010" name="Stand. Genomic Sci.">
        <title>Complete genome sequence of Sebaldella termitidis type strain (NCTC 11300).</title>
        <authorList>
            <person name="Harmon-Smith M."/>
            <person name="Celia L."/>
            <person name="Chertkov O."/>
            <person name="Lapidus A."/>
            <person name="Copeland A."/>
            <person name="Glavina Del Rio T."/>
            <person name="Nolan M."/>
            <person name="Lucas S."/>
            <person name="Tice H."/>
            <person name="Cheng J.F."/>
            <person name="Han C."/>
            <person name="Detter J.C."/>
            <person name="Bruce D."/>
            <person name="Goodwin L."/>
            <person name="Pitluck S."/>
            <person name="Pati A."/>
            <person name="Liolios K."/>
            <person name="Ivanova N."/>
            <person name="Mavromatis K."/>
            <person name="Mikhailova N."/>
            <person name="Chen A."/>
            <person name="Palaniappan K."/>
            <person name="Land M."/>
            <person name="Hauser L."/>
            <person name="Chang Y.J."/>
            <person name="Jeffries C.D."/>
            <person name="Brettin T."/>
            <person name="Goker M."/>
            <person name="Beck B."/>
            <person name="Bristow J."/>
            <person name="Eisen J.A."/>
            <person name="Markowitz V."/>
            <person name="Hugenholtz P."/>
            <person name="Kyrpides N.C."/>
            <person name="Klenk H.P."/>
            <person name="Chen F."/>
        </authorList>
    </citation>
    <scope>NUCLEOTIDE SEQUENCE [LARGE SCALE GENOMIC DNA]</scope>
    <source>
        <strain evidence="9">ATCC 33386 / NCTC 11300</strain>
    </source>
</reference>
<dbReference type="PANTHER" id="PTHR43273">
    <property type="entry name" value="ANAEROBIC SULFATASE-MATURATING ENZYME HOMOLOG ASLB-RELATED"/>
    <property type="match status" value="1"/>
</dbReference>
<dbReference type="InterPro" id="IPR023867">
    <property type="entry name" value="Sulphatase_maturase_rSAM"/>
</dbReference>
<keyword evidence="3" id="KW-0479">Metal-binding</keyword>
<name>D1AK39_SEBTE</name>
<evidence type="ECO:0000259" key="7">
    <source>
        <dbReference type="PROSITE" id="PS51918"/>
    </source>
</evidence>
<protein>
    <submittedName>
        <fullName evidence="8">Radical SAM domain protein</fullName>
    </submittedName>
</protein>
<comment type="cofactor">
    <cofactor evidence="1">
        <name>[4Fe-4S] cluster</name>
        <dbReference type="ChEBI" id="CHEBI:49883"/>
    </cofactor>
</comment>
<dbReference type="PANTHER" id="PTHR43273:SF3">
    <property type="entry name" value="ANAEROBIC SULFATASE-MATURATING ENZYME HOMOLOG ASLB-RELATED"/>
    <property type="match status" value="1"/>
</dbReference>
<dbReference type="SUPFAM" id="SSF102114">
    <property type="entry name" value="Radical SAM enzymes"/>
    <property type="match status" value="1"/>
</dbReference>
<proteinExistence type="inferred from homology"/>
<dbReference type="HOGENOM" id="CLU_009273_10_0_0"/>
<dbReference type="GO" id="GO:0051536">
    <property type="term" value="F:iron-sulfur cluster binding"/>
    <property type="evidence" value="ECO:0007669"/>
    <property type="project" value="UniProtKB-KW"/>
</dbReference>
<dbReference type="InterPro" id="IPR006638">
    <property type="entry name" value="Elp3/MiaA/NifB-like_rSAM"/>
</dbReference>
<dbReference type="SMART" id="SM00729">
    <property type="entry name" value="Elp3"/>
    <property type="match status" value="1"/>
</dbReference>
<evidence type="ECO:0000256" key="4">
    <source>
        <dbReference type="ARBA" id="ARBA00023004"/>
    </source>
</evidence>
<dbReference type="GO" id="GO:0016491">
    <property type="term" value="F:oxidoreductase activity"/>
    <property type="evidence" value="ECO:0007669"/>
    <property type="project" value="InterPro"/>
</dbReference>
<dbReference type="Gene3D" id="3.20.20.70">
    <property type="entry name" value="Aldolase class I"/>
    <property type="match status" value="1"/>
</dbReference>
<organism evidence="8 9">
    <name type="scientific">Sebaldella termitidis (strain ATCC 33386 / NCTC 11300)</name>
    <dbReference type="NCBI Taxonomy" id="526218"/>
    <lineage>
        <taxon>Bacteria</taxon>
        <taxon>Fusobacteriati</taxon>
        <taxon>Fusobacteriota</taxon>
        <taxon>Fusobacteriia</taxon>
        <taxon>Fusobacteriales</taxon>
        <taxon>Leptotrichiaceae</taxon>
        <taxon>Sebaldella</taxon>
    </lineage>
</organism>
<dbReference type="eggNOG" id="COG0641">
    <property type="taxonomic scope" value="Bacteria"/>
</dbReference>
<gene>
    <name evidence="8" type="ordered locus">Sterm_2101</name>
</gene>
<dbReference type="NCBIfam" id="TIGR03942">
    <property type="entry name" value="sulfatase_rSAM"/>
    <property type="match status" value="1"/>
</dbReference>
<dbReference type="Proteomes" id="UP000000845">
    <property type="component" value="Chromosome"/>
</dbReference>
<dbReference type="KEGG" id="str:Sterm_2101"/>
<keyword evidence="4" id="KW-0408">Iron</keyword>
<dbReference type="CDD" id="cd01335">
    <property type="entry name" value="Radical_SAM"/>
    <property type="match status" value="1"/>
</dbReference>
<dbReference type="RefSeq" id="WP_012861549.1">
    <property type="nucleotide sequence ID" value="NC_013517.1"/>
</dbReference>
<dbReference type="NCBIfam" id="TIGR04085">
    <property type="entry name" value="rSAM_more_4Fe4S"/>
    <property type="match status" value="1"/>
</dbReference>
<dbReference type="Pfam" id="PF04055">
    <property type="entry name" value="Radical_SAM"/>
    <property type="match status" value="1"/>
</dbReference>
<comment type="similarity">
    <text evidence="6">Belongs to the radical SAM superfamily. Anaerobic sulfatase-maturating enzyme family.</text>
</comment>
<evidence type="ECO:0000256" key="6">
    <source>
        <dbReference type="ARBA" id="ARBA00023601"/>
    </source>
</evidence>
<dbReference type="STRING" id="526218.Sterm_2101"/>
<dbReference type="SFLD" id="SFLDG01384">
    <property type="entry name" value="thioether_bond_formation_requi"/>
    <property type="match status" value="1"/>
</dbReference>
<dbReference type="SFLD" id="SFLDS00029">
    <property type="entry name" value="Radical_SAM"/>
    <property type="match status" value="1"/>
</dbReference>
<dbReference type="AlphaFoldDB" id="D1AK39"/>
<dbReference type="EMBL" id="CP001739">
    <property type="protein sequence ID" value="ACZ08955.1"/>
    <property type="molecule type" value="Genomic_DNA"/>
</dbReference>
<dbReference type="SFLD" id="SFLDG01386">
    <property type="entry name" value="main_SPASM_domain-containing"/>
    <property type="match status" value="1"/>
</dbReference>
<evidence type="ECO:0000256" key="1">
    <source>
        <dbReference type="ARBA" id="ARBA00001966"/>
    </source>
</evidence>
<dbReference type="PROSITE" id="PS51918">
    <property type="entry name" value="RADICAL_SAM"/>
    <property type="match status" value="1"/>
</dbReference>
<keyword evidence="5" id="KW-0411">Iron-sulfur</keyword>
<evidence type="ECO:0000313" key="9">
    <source>
        <dbReference type="Proteomes" id="UP000000845"/>
    </source>
</evidence>
<evidence type="ECO:0000313" key="8">
    <source>
        <dbReference type="EMBL" id="ACZ08955.1"/>
    </source>
</evidence>
<dbReference type="SFLD" id="SFLDF00289">
    <property type="entry name" value="anaerobic_Cys-type_sulfatase-m"/>
    <property type="match status" value="1"/>
</dbReference>
<dbReference type="InterPro" id="IPR007197">
    <property type="entry name" value="rSAM"/>
</dbReference>
<reference evidence="9" key="1">
    <citation type="submission" date="2009-09" db="EMBL/GenBank/DDBJ databases">
        <title>The complete chromosome of Sebaldella termitidis ATCC 33386.</title>
        <authorList>
            <consortium name="US DOE Joint Genome Institute (JGI-PGF)"/>
            <person name="Lucas S."/>
            <person name="Copeland A."/>
            <person name="Lapidus A."/>
            <person name="Glavina del Rio T."/>
            <person name="Dalin E."/>
            <person name="Tice H."/>
            <person name="Bruce D."/>
            <person name="Goodwin L."/>
            <person name="Pitluck S."/>
            <person name="Kyrpides N."/>
            <person name="Mavromatis K."/>
            <person name="Ivanova N."/>
            <person name="Mikhailova N."/>
            <person name="Sims D."/>
            <person name="Meincke L."/>
            <person name="Brettin T."/>
            <person name="Detter J.C."/>
            <person name="Han C."/>
            <person name="Larimer F."/>
            <person name="Land M."/>
            <person name="Hauser L."/>
            <person name="Markowitz V."/>
            <person name="Cheng J.F."/>
            <person name="Hugenholtz P."/>
            <person name="Woyke T."/>
            <person name="Wu D."/>
            <person name="Eisen J.A."/>
        </authorList>
    </citation>
    <scope>NUCLEOTIDE SEQUENCE [LARGE SCALE GENOMIC DNA]</scope>
    <source>
        <strain evidence="9">ATCC 33386 / NCTC 11300</strain>
    </source>
</reference>
<keyword evidence="9" id="KW-1185">Reference proteome</keyword>
<evidence type="ECO:0000256" key="2">
    <source>
        <dbReference type="ARBA" id="ARBA00022691"/>
    </source>
</evidence>
<dbReference type="SFLD" id="SFLDG01072">
    <property type="entry name" value="dehydrogenase_like"/>
    <property type="match status" value="1"/>
</dbReference>
<sequence>MIRNLQLMIKPASSRCNISCGYCFYNETACNREVSDYGLMKEETIREIIRKASEFCGNGTCAIGFQGGEPMLAGIDFYKSILKYIKNEKINTNFIFTIQTNGTLINEEWAEFFRRNNFLTGISLDGTERIHNNNRKKHNGEGTFQEVMKSVGLLEKYGAEFNILTVVTKELADSIEEVYKFYKENSFNYLQFIPYIETEQDMRAGKYMLTSEVYTDFLNRLFDLWYEDLINDRGVSIRYFDNIIGLFLGYPYEACDMRGVCSCQNIIESDGSIYPCDFYVYDRYKLGNITENTFEEILQSKKTEEFIMESLKSNTECRDCEYRVLCSNGCKKHRDSNNKNRFCSTYKEFFSKHADKFSEIRNLLLKENF</sequence>
<keyword evidence="2" id="KW-0949">S-adenosyl-L-methionine</keyword>
<dbReference type="InterPro" id="IPR058240">
    <property type="entry name" value="rSAM_sf"/>
</dbReference>
<dbReference type="Pfam" id="PF13186">
    <property type="entry name" value="SPASM"/>
    <property type="match status" value="1"/>
</dbReference>
<dbReference type="GO" id="GO:0046872">
    <property type="term" value="F:metal ion binding"/>
    <property type="evidence" value="ECO:0007669"/>
    <property type="project" value="UniProtKB-KW"/>
</dbReference>
<dbReference type="InterPro" id="IPR034485">
    <property type="entry name" value="Anaerobic_Cys-type_sulfatase-m"/>
</dbReference>
<feature type="domain" description="Radical SAM core" evidence="7">
    <location>
        <begin position="1"/>
        <end position="227"/>
    </location>
</feature>
<accession>D1AK39</accession>
<dbReference type="InterPro" id="IPR013785">
    <property type="entry name" value="Aldolase_TIM"/>
</dbReference>
<dbReference type="InterPro" id="IPR023885">
    <property type="entry name" value="4Fe4S-binding_SPASM_dom"/>
</dbReference>